<evidence type="ECO:0000313" key="1">
    <source>
        <dbReference type="EMBL" id="CAG8830105.1"/>
    </source>
</evidence>
<comment type="caution">
    <text evidence="1">The sequence shown here is derived from an EMBL/GenBank/DDBJ whole genome shotgun (WGS) entry which is preliminary data.</text>
</comment>
<organism evidence="1 2">
    <name type="scientific">Gigaspora margarita</name>
    <dbReference type="NCBI Taxonomy" id="4874"/>
    <lineage>
        <taxon>Eukaryota</taxon>
        <taxon>Fungi</taxon>
        <taxon>Fungi incertae sedis</taxon>
        <taxon>Mucoromycota</taxon>
        <taxon>Glomeromycotina</taxon>
        <taxon>Glomeromycetes</taxon>
        <taxon>Diversisporales</taxon>
        <taxon>Gigasporaceae</taxon>
        <taxon>Gigaspora</taxon>
    </lineage>
</organism>
<accession>A0ABN7WFF9</accession>
<evidence type="ECO:0000313" key="2">
    <source>
        <dbReference type="Proteomes" id="UP000789901"/>
    </source>
</evidence>
<keyword evidence="2" id="KW-1185">Reference proteome</keyword>
<feature type="non-terminal residue" evidence="1">
    <location>
        <position position="1"/>
    </location>
</feature>
<proteinExistence type="predicted"/>
<name>A0ABN7WFF9_GIGMA</name>
<dbReference type="Proteomes" id="UP000789901">
    <property type="component" value="Unassembled WGS sequence"/>
</dbReference>
<dbReference type="EMBL" id="CAJVQB010042105">
    <property type="protein sequence ID" value="CAG8830105.1"/>
    <property type="molecule type" value="Genomic_DNA"/>
</dbReference>
<sequence>HRNLAQALRRHVIVEPILTLENMKTNLVDNSSNDRTTAASKPIEDYPENEDIFDEFEYENEHLKEAKGYFANETSKYVLYDNLWKDYQSSAIYLTNIEELPTCTTDSKEGLPDKRLKKNLLRKPILMRPPWTPKCLEYIKKRKRYFCKKQE</sequence>
<gene>
    <name evidence="1" type="ORF">GMARGA_LOCUS30201</name>
</gene>
<protein>
    <submittedName>
        <fullName evidence="1">17331_t:CDS:1</fullName>
    </submittedName>
</protein>
<reference evidence="1 2" key="1">
    <citation type="submission" date="2021-06" db="EMBL/GenBank/DDBJ databases">
        <authorList>
            <person name="Kallberg Y."/>
            <person name="Tangrot J."/>
            <person name="Rosling A."/>
        </authorList>
    </citation>
    <scope>NUCLEOTIDE SEQUENCE [LARGE SCALE GENOMIC DNA]</scope>
    <source>
        <strain evidence="1 2">120-4 pot B 10/14</strain>
    </source>
</reference>